<evidence type="ECO:0000313" key="2">
    <source>
        <dbReference type="EMBL" id="VFJ74839.1"/>
    </source>
</evidence>
<dbReference type="Pfam" id="PF19891">
    <property type="entry name" value="DUF6364"/>
    <property type="match status" value="1"/>
</dbReference>
<gene>
    <name evidence="2" type="ORF">BECKFM1743A_GA0114220_108002</name>
    <name evidence="3" type="ORF">BECKFM1743B_GA0114221_100681</name>
    <name evidence="1" type="ORF">BECKFM1743C_GA0114222_107882</name>
</gene>
<sequence length="80" mass="9120">MHSKLTLRMDDSLIQQAKDQAARRGKSVSQMFGEFVSLLSTSSKREYDIPPITASLLGIIENHPQASEEAYKKHLREKYL</sequence>
<dbReference type="EMBL" id="CAADFL010000068">
    <property type="protein sequence ID" value="VFK08385.1"/>
    <property type="molecule type" value="Genomic_DNA"/>
</dbReference>
<dbReference type="InterPro" id="IPR045944">
    <property type="entry name" value="DUF6364"/>
</dbReference>
<organism evidence="1">
    <name type="scientific">Candidatus Kentrum sp. FM</name>
    <dbReference type="NCBI Taxonomy" id="2126340"/>
    <lineage>
        <taxon>Bacteria</taxon>
        <taxon>Pseudomonadati</taxon>
        <taxon>Pseudomonadota</taxon>
        <taxon>Gammaproteobacteria</taxon>
        <taxon>Candidatus Kentrum</taxon>
    </lineage>
</organism>
<evidence type="ECO:0008006" key="4">
    <source>
        <dbReference type="Google" id="ProtNLM"/>
    </source>
</evidence>
<evidence type="ECO:0000313" key="3">
    <source>
        <dbReference type="EMBL" id="VFK08385.1"/>
    </source>
</evidence>
<proteinExistence type="predicted"/>
<name>A0A450TY23_9GAMM</name>
<evidence type="ECO:0000313" key="1">
    <source>
        <dbReference type="EMBL" id="VFJ74399.1"/>
    </source>
</evidence>
<dbReference type="AlphaFoldDB" id="A0A450TY23"/>
<accession>A0A450TY23</accession>
<protein>
    <recommendedName>
        <fullName evidence="4">Antitoxin</fullName>
    </recommendedName>
</protein>
<dbReference type="EMBL" id="CAADFA010000788">
    <property type="protein sequence ID" value="VFJ74399.1"/>
    <property type="molecule type" value="Genomic_DNA"/>
</dbReference>
<dbReference type="EMBL" id="CAADEZ010000800">
    <property type="protein sequence ID" value="VFJ74839.1"/>
    <property type="molecule type" value="Genomic_DNA"/>
</dbReference>
<reference evidence="1" key="1">
    <citation type="submission" date="2019-02" db="EMBL/GenBank/DDBJ databases">
        <authorList>
            <person name="Gruber-Vodicka R. H."/>
            <person name="Seah K. B. B."/>
        </authorList>
    </citation>
    <scope>NUCLEOTIDE SEQUENCE</scope>
    <source>
        <strain evidence="2">BECK_BZ163</strain>
        <strain evidence="3">BECK_BZ164</strain>
        <strain evidence="1">BECK_BZ165</strain>
    </source>
</reference>